<evidence type="ECO:0000313" key="4">
    <source>
        <dbReference type="Proteomes" id="UP000219281"/>
    </source>
</evidence>
<comment type="caution">
    <text evidence="2">Once thought to be involved in copper homeostasis, experiments in E.coli have shown this is not the case.</text>
</comment>
<evidence type="ECO:0000256" key="2">
    <source>
        <dbReference type="HAMAP-Rule" id="MF_00795"/>
    </source>
</evidence>
<evidence type="ECO:0000313" key="3">
    <source>
        <dbReference type="EMBL" id="SOD12934.1"/>
    </source>
</evidence>
<organism evidence="3 4">
    <name type="scientific">Pedobacter xixiisoli</name>
    <dbReference type="NCBI Taxonomy" id="1476464"/>
    <lineage>
        <taxon>Bacteria</taxon>
        <taxon>Pseudomonadati</taxon>
        <taxon>Bacteroidota</taxon>
        <taxon>Sphingobacteriia</taxon>
        <taxon>Sphingobacteriales</taxon>
        <taxon>Sphingobacteriaceae</taxon>
        <taxon>Pedobacter</taxon>
    </lineage>
</organism>
<dbReference type="Gene3D" id="3.20.20.380">
    <property type="entry name" value="Copper homeostasis (CutC) domain"/>
    <property type="match status" value="1"/>
</dbReference>
<dbReference type="Proteomes" id="UP000219281">
    <property type="component" value="Unassembled WGS sequence"/>
</dbReference>
<comment type="similarity">
    <text evidence="1 2">Belongs to the CutC family.</text>
</comment>
<dbReference type="OrthoDB" id="9815677at2"/>
<dbReference type="GO" id="GO:0005507">
    <property type="term" value="F:copper ion binding"/>
    <property type="evidence" value="ECO:0007669"/>
    <property type="project" value="TreeGrafter"/>
</dbReference>
<dbReference type="Pfam" id="PF03932">
    <property type="entry name" value="CutC"/>
    <property type="match status" value="1"/>
</dbReference>
<dbReference type="InterPro" id="IPR036822">
    <property type="entry name" value="CutC-like_dom_sf"/>
</dbReference>
<keyword evidence="4" id="KW-1185">Reference proteome</keyword>
<dbReference type="EMBL" id="OCMT01000001">
    <property type="protein sequence ID" value="SOD12934.1"/>
    <property type="molecule type" value="Genomic_DNA"/>
</dbReference>
<proteinExistence type="inferred from homology"/>
<accession>A0A285ZTI0</accession>
<evidence type="ECO:0000256" key="1">
    <source>
        <dbReference type="ARBA" id="ARBA00007768"/>
    </source>
</evidence>
<dbReference type="PANTHER" id="PTHR12598">
    <property type="entry name" value="COPPER HOMEOSTASIS PROTEIN CUTC"/>
    <property type="match status" value="1"/>
</dbReference>
<protein>
    <recommendedName>
        <fullName evidence="2">PF03932 family protein CutC</fullName>
    </recommendedName>
</protein>
<dbReference type="AlphaFoldDB" id="A0A285ZTI0"/>
<name>A0A285ZTI0_9SPHI</name>
<dbReference type="PANTHER" id="PTHR12598:SF0">
    <property type="entry name" value="COPPER HOMEOSTASIS PROTEIN CUTC HOMOLOG"/>
    <property type="match status" value="1"/>
</dbReference>
<gene>
    <name evidence="2" type="primary">cutC</name>
    <name evidence="3" type="ORF">SAMN06297358_0923</name>
</gene>
<keyword evidence="2" id="KW-0963">Cytoplasm</keyword>
<comment type="subcellular location">
    <subcellularLocation>
        <location evidence="2">Cytoplasm</location>
    </subcellularLocation>
</comment>
<dbReference type="RefSeq" id="WP_097129915.1">
    <property type="nucleotide sequence ID" value="NZ_SSBV01000001.1"/>
</dbReference>
<sequence>MAAPRNSDKFTLEICANSVASAIAAEKGGAHRIELCANLTEGGTTPSYGQIKWCVENLQVEVWPLIRPRGGDFLYSDAEFETILEDISFCKKMGCHGIVTGLLNTDGSIDEERCAKIIEAASPMPVAFHRAFDMSNDLIKSLETLIDLGFVRVLTSGGKENAFVGANELAKLVLQAKERIEIMPGAGVNTGNITEIAKITGAKSFHTTAKSVVASKMQFRNEASKMGSENADEFSYEETDVAKVMELSRLLKGL</sequence>
<dbReference type="InterPro" id="IPR005627">
    <property type="entry name" value="CutC-like"/>
</dbReference>
<dbReference type="SUPFAM" id="SSF110395">
    <property type="entry name" value="CutC-like"/>
    <property type="match status" value="1"/>
</dbReference>
<dbReference type="FunFam" id="3.20.20.380:FF:000001">
    <property type="entry name" value="Copper homeostasis protein CutC"/>
    <property type="match status" value="1"/>
</dbReference>
<dbReference type="GO" id="GO:0005737">
    <property type="term" value="C:cytoplasm"/>
    <property type="evidence" value="ECO:0007669"/>
    <property type="project" value="UniProtKB-SubCell"/>
</dbReference>
<reference evidence="4" key="1">
    <citation type="submission" date="2017-09" db="EMBL/GenBank/DDBJ databases">
        <authorList>
            <person name="Varghese N."/>
            <person name="Submissions S."/>
        </authorList>
    </citation>
    <scope>NUCLEOTIDE SEQUENCE [LARGE SCALE GENOMIC DNA]</scope>
    <source>
        <strain evidence="4">CGMCC 1.12803</strain>
    </source>
</reference>
<dbReference type="HAMAP" id="MF_00795">
    <property type="entry name" value="CutC"/>
    <property type="match status" value="1"/>
</dbReference>